<evidence type="ECO:0000313" key="1">
    <source>
        <dbReference type="EMBL" id="CAH1998100.1"/>
    </source>
</evidence>
<comment type="caution">
    <text evidence="1">The sequence shown here is derived from an EMBL/GenBank/DDBJ whole genome shotgun (WGS) entry which is preliminary data.</text>
</comment>
<name>A0A9P0PT93_ACAOB</name>
<dbReference type="EMBL" id="CAKOFQ010007314">
    <property type="protein sequence ID" value="CAH1998100.1"/>
    <property type="molecule type" value="Genomic_DNA"/>
</dbReference>
<dbReference type="AlphaFoldDB" id="A0A9P0PT93"/>
<keyword evidence="2" id="KW-1185">Reference proteome</keyword>
<organism evidence="1 2">
    <name type="scientific">Acanthoscelides obtectus</name>
    <name type="common">Bean weevil</name>
    <name type="synonym">Bruchus obtectus</name>
    <dbReference type="NCBI Taxonomy" id="200917"/>
    <lineage>
        <taxon>Eukaryota</taxon>
        <taxon>Metazoa</taxon>
        <taxon>Ecdysozoa</taxon>
        <taxon>Arthropoda</taxon>
        <taxon>Hexapoda</taxon>
        <taxon>Insecta</taxon>
        <taxon>Pterygota</taxon>
        <taxon>Neoptera</taxon>
        <taxon>Endopterygota</taxon>
        <taxon>Coleoptera</taxon>
        <taxon>Polyphaga</taxon>
        <taxon>Cucujiformia</taxon>
        <taxon>Chrysomeloidea</taxon>
        <taxon>Chrysomelidae</taxon>
        <taxon>Bruchinae</taxon>
        <taxon>Bruchini</taxon>
        <taxon>Acanthoscelides</taxon>
    </lineage>
</organism>
<proteinExistence type="predicted"/>
<dbReference type="Proteomes" id="UP001152888">
    <property type="component" value="Unassembled WGS sequence"/>
</dbReference>
<accession>A0A9P0PT93</accession>
<sequence>MIWRFENVLRILEVFFFTFVKVLINISSQTDTVVLLHHCDFHFGRCV</sequence>
<protein>
    <submittedName>
        <fullName evidence="1">Uncharacterized protein</fullName>
    </submittedName>
</protein>
<reference evidence="1" key="1">
    <citation type="submission" date="2022-03" db="EMBL/GenBank/DDBJ databases">
        <authorList>
            <person name="Sayadi A."/>
        </authorList>
    </citation>
    <scope>NUCLEOTIDE SEQUENCE</scope>
</reference>
<gene>
    <name evidence="1" type="ORF">ACAOBT_LOCUS24146</name>
</gene>
<evidence type="ECO:0000313" key="2">
    <source>
        <dbReference type="Proteomes" id="UP001152888"/>
    </source>
</evidence>